<comment type="caution">
    <text evidence="8">The sequence shown here is derived from an EMBL/GenBank/DDBJ whole genome shotgun (WGS) entry which is preliminary data.</text>
</comment>
<evidence type="ECO:0000256" key="4">
    <source>
        <dbReference type="ARBA" id="ARBA00023030"/>
    </source>
</evidence>
<reference evidence="8 9" key="1">
    <citation type="journal article" date="2018" name="Gigascience">
        <title>Genomes of trombidid mites reveal novel predicted allergens and laterally-transferred genes associated with secondary metabolism.</title>
        <authorList>
            <person name="Dong X."/>
            <person name="Chaisiri K."/>
            <person name="Xia D."/>
            <person name="Armstrong S.D."/>
            <person name="Fang Y."/>
            <person name="Donnelly M.J."/>
            <person name="Kadowaki T."/>
            <person name="McGarry J.W."/>
            <person name="Darby A.C."/>
            <person name="Makepeace B.L."/>
        </authorList>
    </citation>
    <scope>NUCLEOTIDE SEQUENCE [LARGE SCALE GENOMIC DNA]</scope>
    <source>
        <strain evidence="8">UoL-WK</strain>
    </source>
</reference>
<evidence type="ECO:0000256" key="2">
    <source>
        <dbReference type="ARBA" id="ARBA00006656"/>
    </source>
</evidence>
<dbReference type="GO" id="GO:0005615">
    <property type="term" value="C:extracellular space"/>
    <property type="evidence" value="ECO:0007669"/>
    <property type="project" value="TreeGrafter"/>
</dbReference>
<dbReference type="InterPro" id="IPR001839">
    <property type="entry name" value="TGF-b_C"/>
</dbReference>
<dbReference type="Pfam" id="PF00019">
    <property type="entry name" value="TGF_beta"/>
    <property type="match status" value="1"/>
</dbReference>
<sequence length="397" mass="44819">MEANDTQNSESKLTFENDSLQVAECINCSQPNEEIVKQLKIEAIKQRILSALKLKTKPKFNSSIPREQIEETLRKALSSDENKNENIGDAWESSQNSSLHEKYYDKTSKIILFSKAASDVGHIVLNDAIIKTSESLNGKTVIEFSVDNQEMLSLEETEAELLVYLQVPANNDLALRERNLTLNVFRVKKGWKRVDLSVPFQLWFSDSQFSKLSVLIECEGCDSLVRILLSNNDSADGYFNITELTKNNHHLIDEEDNYKKSRDKGVYVPFLVIKTKSKVKQKFKRQTTNCDNKKECCKQELYISFNEIGLDDVIIAPNGFYANYCSGKCSNLSPNKVPNAHSNVLDNYRKIITPSTSAALCCAPTSYSAMSIIYQDSSQNVVKWDAPNIIVETCGCI</sequence>
<evidence type="ECO:0000259" key="7">
    <source>
        <dbReference type="PROSITE" id="PS51362"/>
    </source>
</evidence>
<comment type="similarity">
    <text evidence="2 6">Belongs to the TGF-beta family.</text>
</comment>
<dbReference type="CDD" id="cd13752">
    <property type="entry name" value="TGF_beta_INHB"/>
    <property type="match status" value="1"/>
</dbReference>
<comment type="subcellular location">
    <subcellularLocation>
        <location evidence="1">Secreted</location>
    </subcellularLocation>
</comment>
<dbReference type="PANTHER" id="PTHR11848:SF309">
    <property type="entry name" value="INHIBIN BETA CHAIN"/>
    <property type="match status" value="1"/>
</dbReference>
<keyword evidence="3" id="KW-0964">Secreted</keyword>
<dbReference type="SUPFAM" id="SSF57501">
    <property type="entry name" value="Cystine-knot cytokines"/>
    <property type="match status" value="1"/>
</dbReference>
<dbReference type="InterPro" id="IPR017948">
    <property type="entry name" value="TGFb_CS"/>
</dbReference>
<evidence type="ECO:0000313" key="8">
    <source>
        <dbReference type="EMBL" id="RWS05711.1"/>
    </source>
</evidence>
<name>A0A443QRS8_9ACAR</name>
<evidence type="ECO:0000256" key="6">
    <source>
        <dbReference type="RuleBase" id="RU000354"/>
    </source>
</evidence>
<accession>A0A443QRS8</accession>
<dbReference type="InterPro" id="IPR015615">
    <property type="entry name" value="TGF-beta-rel"/>
</dbReference>
<keyword evidence="4 6" id="KW-0339">Growth factor</keyword>
<feature type="domain" description="TGF-beta family profile" evidence="7">
    <location>
        <begin position="282"/>
        <end position="397"/>
    </location>
</feature>
<gene>
    <name evidence="8" type="ORF">B4U79_15444</name>
</gene>
<dbReference type="STRING" id="1965070.A0A443QRS8"/>
<dbReference type="GO" id="GO:0005125">
    <property type="term" value="F:cytokine activity"/>
    <property type="evidence" value="ECO:0007669"/>
    <property type="project" value="TreeGrafter"/>
</dbReference>
<evidence type="ECO:0000256" key="1">
    <source>
        <dbReference type="ARBA" id="ARBA00004613"/>
    </source>
</evidence>
<protein>
    <submittedName>
        <fullName evidence="8">Inhibin beta B chain-like protein</fullName>
    </submittedName>
</protein>
<organism evidence="8 9">
    <name type="scientific">Dinothrombium tinctorium</name>
    <dbReference type="NCBI Taxonomy" id="1965070"/>
    <lineage>
        <taxon>Eukaryota</taxon>
        <taxon>Metazoa</taxon>
        <taxon>Ecdysozoa</taxon>
        <taxon>Arthropoda</taxon>
        <taxon>Chelicerata</taxon>
        <taxon>Arachnida</taxon>
        <taxon>Acari</taxon>
        <taxon>Acariformes</taxon>
        <taxon>Trombidiformes</taxon>
        <taxon>Prostigmata</taxon>
        <taxon>Anystina</taxon>
        <taxon>Parasitengona</taxon>
        <taxon>Trombidioidea</taxon>
        <taxon>Trombidiidae</taxon>
        <taxon>Dinothrombium</taxon>
    </lineage>
</organism>
<dbReference type="PROSITE" id="PS51362">
    <property type="entry name" value="TGF_BETA_2"/>
    <property type="match status" value="1"/>
</dbReference>
<dbReference type="PANTHER" id="PTHR11848">
    <property type="entry name" value="TGF-BETA FAMILY"/>
    <property type="match status" value="1"/>
</dbReference>
<evidence type="ECO:0000256" key="5">
    <source>
        <dbReference type="ARBA" id="ARBA00023157"/>
    </source>
</evidence>
<dbReference type="EMBL" id="NCKU01004603">
    <property type="protein sequence ID" value="RWS05711.1"/>
    <property type="molecule type" value="Genomic_DNA"/>
</dbReference>
<dbReference type="PROSITE" id="PS00250">
    <property type="entry name" value="TGF_BETA_1"/>
    <property type="match status" value="1"/>
</dbReference>
<dbReference type="SMART" id="SM00204">
    <property type="entry name" value="TGFB"/>
    <property type="match status" value="1"/>
</dbReference>
<evidence type="ECO:0000256" key="3">
    <source>
        <dbReference type="ARBA" id="ARBA00022525"/>
    </source>
</evidence>
<dbReference type="Gene3D" id="2.10.90.10">
    <property type="entry name" value="Cystine-knot cytokines"/>
    <property type="match status" value="1"/>
</dbReference>
<dbReference type="Gene3D" id="2.60.120.970">
    <property type="match status" value="1"/>
</dbReference>
<keyword evidence="9" id="KW-1185">Reference proteome</keyword>
<dbReference type="Proteomes" id="UP000285301">
    <property type="component" value="Unassembled WGS sequence"/>
</dbReference>
<dbReference type="AlphaFoldDB" id="A0A443QRS8"/>
<proteinExistence type="inferred from homology"/>
<keyword evidence="5" id="KW-1015">Disulfide bond</keyword>
<dbReference type="OrthoDB" id="6516235at2759"/>
<dbReference type="InterPro" id="IPR029034">
    <property type="entry name" value="Cystine-knot_cytokine"/>
</dbReference>
<evidence type="ECO:0000313" key="9">
    <source>
        <dbReference type="Proteomes" id="UP000285301"/>
    </source>
</evidence>
<dbReference type="GO" id="GO:0008083">
    <property type="term" value="F:growth factor activity"/>
    <property type="evidence" value="ECO:0007669"/>
    <property type="project" value="UniProtKB-KW"/>
</dbReference>